<evidence type="ECO:0000256" key="1">
    <source>
        <dbReference type="ARBA" id="ARBA00009156"/>
    </source>
</evidence>
<feature type="domain" description="Carbohydrate kinase FGGY N-terminal" evidence="4">
    <location>
        <begin position="19"/>
        <end position="244"/>
    </location>
</feature>
<dbReference type="EMBL" id="ASWJ01000009">
    <property type="protein sequence ID" value="EOW80386.1"/>
    <property type="molecule type" value="Genomic_DNA"/>
</dbReference>
<evidence type="ECO:0000256" key="3">
    <source>
        <dbReference type="ARBA" id="ARBA00022777"/>
    </source>
</evidence>
<keyword evidence="7" id="KW-1185">Reference proteome</keyword>
<dbReference type="GO" id="GO:0016301">
    <property type="term" value="F:kinase activity"/>
    <property type="evidence" value="ECO:0007669"/>
    <property type="project" value="UniProtKB-KW"/>
</dbReference>
<dbReference type="PANTHER" id="PTHR43095:SF5">
    <property type="entry name" value="XYLULOSE KINASE"/>
    <property type="match status" value="1"/>
</dbReference>
<evidence type="ECO:0000313" key="6">
    <source>
        <dbReference type="EMBL" id="EOW80386.1"/>
    </source>
</evidence>
<dbReference type="eggNOG" id="COG1070">
    <property type="taxonomic scope" value="Bacteria"/>
</dbReference>
<evidence type="ECO:0000259" key="4">
    <source>
        <dbReference type="Pfam" id="PF00370"/>
    </source>
</evidence>
<dbReference type="Pfam" id="PF00370">
    <property type="entry name" value="FGGY_N"/>
    <property type="match status" value="1"/>
</dbReference>
<dbReference type="CDD" id="cd07809">
    <property type="entry name" value="ASKHA_NBD_FGGY_BaXK-like"/>
    <property type="match status" value="1"/>
</dbReference>
<protein>
    <submittedName>
        <fullName evidence="6">Carbohydrate kinase, FGGY family protein</fullName>
    </submittedName>
</protein>
<comment type="caution">
    <text evidence="6">The sequence shown here is derived from an EMBL/GenBank/DDBJ whole genome shotgun (WGS) entry which is preliminary data.</text>
</comment>
<dbReference type="AlphaFoldDB" id="S1NJN8"/>
<organism evidence="6 7">
    <name type="scientific">Enterococcus columbae DSM 7374 = ATCC 51263</name>
    <dbReference type="NCBI Taxonomy" id="1121865"/>
    <lineage>
        <taxon>Bacteria</taxon>
        <taxon>Bacillati</taxon>
        <taxon>Bacillota</taxon>
        <taxon>Bacilli</taxon>
        <taxon>Lactobacillales</taxon>
        <taxon>Enterococcaceae</taxon>
        <taxon>Enterococcus</taxon>
    </lineage>
</organism>
<feature type="domain" description="Carbohydrate kinase FGGY C-terminal" evidence="5">
    <location>
        <begin position="279"/>
        <end position="475"/>
    </location>
</feature>
<dbReference type="GO" id="GO:0005975">
    <property type="term" value="P:carbohydrate metabolic process"/>
    <property type="evidence" value="ECO:0007669"/>
    <property type="project" value="InterPro"/>
</dbReference>
<reference evidence="6 7" key="1">
    <citation type="submission" date="2013-03" db="EMBL/GenBank/DDBJ databases">
        <title>The Genome Sequence of Enterococcus columbae ATCC_51263 (PacBio/Illumina hybrid assembly).</title>
        <authorList>
            <consortium name="The Broad Institute Genomics Platform"/>
            <consortium name="The Broad Institute Genome Sequencing Center for Infectious Disease"/>
            <person name="Earl A."/>
            <person name="Russ C."/>
            <person name="Gilmore M."/>
            <person name="Surin D."/>
            <person name="Walker B."/>
            <person name="Young S."/>
            <person name="Zeng Q."/>
            <person name="Gargeya S."/>
            <person name="Fitzgerald M."/>
            <person name="Haas B."/>
            <person name="Abouelleil A."/>
            <person name="Allen A.W."/>
            <person name="Alvarado L."/>
            <person name="Arachchi H.M."/>
            <person name="Berlin A.M."/>
            <person name="Chapman S.B."/>
            <person name="Gainer-Dewar J."/>
            <person name="Goldberg J."/>
            <person name="Griggs A."/>
            <person name="Gujja S."/>
            <person name="Hansen M."/>
            <person name="Howarth C."/>
            <person name="Imamovic A."/>
            <person name="Ireland A."/>
            <person name="Larimer J."/>
            <person name="McCowan C."/>
            <person name="Murphy C."/>
            <person name="Pearson M."/>
            <person name="Poon T.W."/>
            <person name="Priest M."/>
            <person name="Roberts A."/>
            <person name="Saif S."/>
            <person name="Shea T."/>
            <person name="Sisk P."/>
            <person name="Sykes S."/>
            <person name="Wortman J."/>
            <person name="Nusbaum C."/>
            <person name="Birren B."/>
        </authorList>
    </citation>
    <scope>NUCLEOTIDE SEQUENCE [LARGE SCALE GENOMIC DNA]</scope>
    <source>
        <strain evidence="6 7">ATCC 51263</strain>
    </source>
</reference>
<sequence>MKRTQADIMLDLMDEKTSLGIEFGSTRIKAVLIDSAYEVIATGTYDWENQLVDGYWTYSLEEILKGLRTSYRQMATEVFEKYGHVLTKIGSIGISAMMHGFLAFNEAGELLTPFRTWRNNNTTQAAEILTEQFQFNIPERWSIAHLYQAILDQEAYVPEMNFFTTLAGYLHWQLTGNKVLGIGDASGMFPIDSKKKDYRQDLITHFEELIAEKNYSWQVVDLLPKIQLAGEVAGYLTTQGAYLLDPTGQLQPGIPFCPPEGDAGTGMVATNSVAPNTGNVSAGTSAFAMIVLENGLNKVHREIDMVTTPSGAAVAMVHTNNCTSEINAWMRLFTEVCQVNGLQIHQGDLYTKLFNQALLGDDNCGKLLSYGYHSGENITKIVEGRPLLVRSADSKFTLANFMKNQIYSAFATMKIGMDLLLDEGITIEHIVGHGGIFKTPGVAQRILSAALQAPVGILATAGEGGAWGMALLAAYTKATEQSLSEFLQQQVFADNQGETLMATPEEIASFQAYTENYQAGLEVEALASDLMK</sequence>
<evidence type="ECO:0000259" key="5">
    <source>
        <dbReference type="Pfam" id="PF02782"/>
    </source>
</evidence>
<dbReference type="Gene3D" id="3.30.420.40">
    <property type="match status" value="2"/>
</dbReference>
<dbReference type="RefSeq" id="WP_016183611.1">
    <property type="nucleotide sequence ID" value="NZ_JXKI01000011.1"/>
</dbReference>
<dbReference type="Proteomes" id="UP000014113">
    <property type="component" value="Unassembled WGS sequence"/>
</dbReference>
<accession>S1NJN8</accession>
<comment type="similarity">
    <text evidence="1">Belongs to the FGGY kinase family.</text>
</comment>
<evidence type="ECO:0000256" key="2">
    <source>
        <dbReference type="ARBA" id="ARBA00022679"/>
    </source>
</evidence>
<dbReference type="InterPro" id="IPR018484">
    <property type="entry name" value="FGGY_N"/>
</dbReference>
<dbReference type="STRING" id="1121865.OMW_01472"/>
<proteinExistence type="inferred from homology"/>
<dbReference type="PANTHER" id="PTHR43095">
    <property type="entry name" value="SUGAR KINASE"/>
    <property type="match status" value="1"/>
</dbReference>
<dbReference type="Pfam" id="PF02782">
    <property type="entry name" value="FGGY_C"/>
    <property type="match status" value="1"/>
</dbReference>
<evidence type="ECO:0000313" key="7">
    <source>
        <dbReference type="Proteomes" id="UP000014113"/>
    </source>
</evidence>
<name>S1NJN8_9ENTE</name>
<dbReference type="PATRIC" id="fig|1121865.3.peg.1435"/>
<keyword evidence="3 6" id="KW-0418">Kinase</keyword>
<dbReference type="InterPro" id="IPR018485">
    <property type="entry name" value="FGGY_C"/>
</dbReference>
<gene>
    <name evidence="6" type="ORF">I568_02086</name>
</gene>
<dbReference type="InterPro" id="IPR043129">
    <property type="entry name" value="ATPase_NBD"/>
</dbReference>
<keyword evidence="2" id="KW-0808">Transferase</keyword>
<dbReference type="SUPFAM" id="SSF53067">
    <property type="entry name" value="Actin-like ATPase domain"/>
    <property type="match status" value="2"/>
</dbReference>
<dbReference type="OrthoDB" id="9760563at2"/>
<dbReference type="InterPro" id="IPR050406">
    <property type="entry name" value="FGGY_Carb_Kinase"/>
</dbReference>